<feature type="region of interest" description="Disordered" evidence="1">
    <location>
        <begin position="1"/>
        <end position="34"/>
    </location>
</feature>
<feature type="transmembrane region" description="Helical" evidence="2">
    <location>
        <begin position="160"/>
        <end position="180"/>
    </location>
</feature>
<evidence type="ECO:0000313" key="6">
    <source>
        <dbReference type="Proteomes" id="UP001500051"/>
    </source>
</evidence>
<feature type="transmembrane region" description="Helical" evidence="2">
    <location>
        <begin position="118"/>
        <end position="139"/>
    </location>
</feature>
<feature type="transmembrane region" description="Helical" evidence="2">
    <location>
        <begin position="420"/>
        <end position="437"/>
    </location>
</feature>
<feature type="transmembrane region" description="Helical" evidence="2">
    <location>
        <begin position="300"/>
        <end position="323"/>
    </location>
</feature>
<feature type="transmembrane region" description="Helical" evidence="2">
    <location>
        <begin position="458"/>
        <end position="479"/>
    </location>
</feature>
<dbReference type="InterPro" id="IPR002656">
    <property type="entry name" value="Acyl_transf_3_dom"/>
</dbReference>
<feature type="transmembrane region" description="Helical" evidence="2">
    <location>
        <begin position="395"/>
        <end position="414"/>
    </location>
</feature>
<keyword evidence="6" id="KW-1185">Reference proteome</keyword>
<evidence type="ECO:0000259" key="3">
    <source>
        <dbReference type="Pfam" id="PF01757"/>
    </source>
</evidence>
<dbReference type="PANTHER" id="PTHR23028:SF53">
    <property type="entry name" value="ACYL_TRANSF_3 DOMAIN-CONTAINING PROTEIN"/>
    <property type="match status" value="1"/>
</dbReference>
<feature type="domain" description="SGNH" evidence="4">
    <location>
        <begin position="550"/>
        <end position="777"/>
    </location>
</feature>
<dbReference type="Pfam" id="PF01757">
    <property type="entry name" value="Acyl_transf_3"/>
    <property type="match status" value="1"/>
</dbReference>
<sequence>MRLIRETSAEVSRRTLSRTVGPPPSSHFRVAPDEARLSVSTPMHSRSRRPTGRPALVNSAGMSTAVRPLVERARWGPDAVSSAEAATETPFRPEVQGLRALAVGLVVFYHLWPNRLTGGFVGVDVFFVISGFLITSHIFRESAVSGRLQVTRFWARRIRRLLPASLLVLALSSVAVILWLPSTQWATTFRQVVASALYVENWALAAAAVDYMAADNVPTVAQHYWSLSVEEQFYLVWPLLIVGLLQFQRWAYRRSTALAGRRSPATSPEERRRILLVGLGLLGLVSLTWSVYATSQDQPIAYLSTFTRAWEFSAGAVAALVTVRLGARARIALGWLGVVAMLWAGWSYTDSSAFPGWIALVPVLGTVAVILAGHGGPRTAGWWLARRPATFVGDISYSVYLIHWPLIVLVPAVTGSSLTLLQKVAILAATVVLAWVSKTYVEDPLRQRPMLAASPRRAYVFAVVGMAFVVGGVGVTSAVHQKRLDLADAAAVSVLESGDPCLGPRALADPAACGGVEGARTLVAPESLKAQASAARLFDCQTNLTMVTVLDCVVGQPGGKATVALVGDSHAGMWRDAMDAQGRAEGFSVRIYAKSGCPLTQARRVLASETSDARQLSCERWRQDVMQRLRQDTDIRDVVTSAFSSSYTWQSVPDGQELADPASDGFTEVWRPLLEQGKRVHVVRDTPTPQRSVPSCLEAEADATACNWPRSEALTPDIQAATARALVDDGVEGVDVVDLTESFCDRRTCYAQVGGIPVFRDRSHMSQEYSRLMGQFLATEIDLPR</sequence>
<evidence type="ECO:0000259" key="4">
    <source>
        <dbReference type="Pfam" id="PF19040"/>
    </source>
</evidence>
<evidence type="ECO:0000256" key="1">
    <source>
        <dbReference type="SAM" id="MobiDB-lite"/>
    </source>
</evidence>
<keyword evidence="2" id="KW-0812">Transmembrane</keyword>
<feature type="transmembrane region" description="Helical" evidence="2">
    <location>
        <begin position="330"/>
        <end position="348"/>
    </location>
</feature>
<dbReference type="InterPro" id="IPR043968">
    <property type="entry name" value="SGNH"/>
</dbReference>
<gene>
    <name evidence="5" type="ORF">GCM10022204_40240</name>
</gene>
<dbReference type="EMBL" id="BAAAYX010000020">
    <property type="protein sequence ID" value="GAA3716418.1"/>
    <property type="molecule type" value="Genomic_DNA"/>
</dbReference>
<keyword evidence="2" id="KW-0472">Membrane</keyword>
<accession>A0ABP7EAC1</accession>
<feature type="domain" description="Acyltransferase 3" evidence="3">
    <location>
        <begin position="94"/>
        <end position="436"/>
    </location>
</feature>
<feature type="compositionally biased region" description="Basic and acidic residues" evidence="1">
    <location>
        <begin position="1"/>
        <end position="13"/>
    </location>
</feature>
<dbReference type="Pfam" id="PF19040">
    <property type="entry name" value="SGNH"/>
    <property type="match status" value="1"/>
</dbReference>
<organism evidence="5 6">
    <name type="scientific">Microlunatus aurantiacus</name>
    <dbReference type="NCBI Taxonomy" id="446786"/>
    <lineage>
        <taxon>Bacteria</taxon>
        <taxon>Bacillati</taxon>
        <taxon>Actinomycetota</taxon>
        <taxon>Actinomycetes</taxon>
        <taxon>Propionibacteriales</taxon>
        <taxon>Propionibacteriaceae</taxon>
        <taxon>Microlunatus</taxon>
    </lineage>
</organism>
<comment type="caution">
    <text evidence="5">The sequence shown here is derived from an EMBL/GenBank/DDBJ whole genome shotgun (WGS) entry which is preliminary data.</text>
</comment>
<keyword evidence="5" id="KW-0012">Acyltransferase</keyword>
<feature type="transmembrane region" description="Helical" evidence="2">
    <location>
        <begin position="234"/>
        <end position="252"/>
    </location>
</feature>
<reference evidence="6" key="1">
    <citation type="journal article" date="2019" name="Int. J. Syst. Evol. Microbiol.">
        <title>The Global Catalogue of Microorganisms (GCM) 10K type strain sequencing project: providing services to taxonomists for standard genome sequencing and annotation.</title>
        <authorList>
            <consortium name="The Broad Institute Genomics Platform"/>
            <consortium name="The Broad Institute Genome Sequencing Center for Infectious Disease"/>
            <person name="Wu L."/>
            <person name="Ma J."/>
        </authorList>
    </citation>
    <scope>NUCLEOTIDE SEQUENCE [LARGE SCALE GENOMIC DNA]</scope>
    <source>
        <strain evidence="6">JCM 16548</strain>
    </source>
</reference>
<dbReference type="PANTHER" id="PTHR23028">
    <property type="entry name" value="ACETYLTRANSFERASE"/>
    <property type="match status" value="1"/>
</dbReference>
<evidence type="ECO:0000313" key="5">
    <source>
        <dbReference type="EMBL" id="GAA3716418.1"/>
    </source>
</evidence>
<evidence type="ECO:0000256" key="2">
    <source>
        <dbReference type="SAM" id="Phobius"/>
    </source>
</evidence>
<proteinExistence type="predicted"/>
<keyword evidence="5" id="KW-0808">Transferase</keyword>
<feature type="transmembrane region" description="Helical" evidence="2">
    <location>
        <begin position="354"/>
        <end position="374"/>
    </location>
</feature>
<dbReference type="InterPro" id="IPR050879">
    <property type="entry name" value="Acyltransferase_3"/>
</dbReference>
<name>A0ABP7EAC1_9ACTN</name>
<protein>
    <submittedName>
        <fullName evidence="5">Acyltransferase family protein</fullName>
    </submittedName>
</protein>
<dbReference type="GO" id="GO:0016746">
    <property type="term" value="F:acyltransferase activity"/>
    <property type="evidence" value="ECO:0007669"/>
    <property type="project" value="UniProtKB-KW"/>
</dbReference>
<dbReference type="Proteomes" id="UP001500051">
    <property type="component" value="Unassembled WGS sequence"/>
</dbReference>
<feature type="transmembrane region" description="Helical" evidence="2">
    <location>
        <begin position="273"/>
        <end position="294"/>
    </location>
</feature>
<keyword evidence="2" id="KW-1133">Transmembrane helix</keyword>